<evidence type="ECO:0000313" key="4">
    <source>
        <dbReference type="Proteomes" id="UP000041254"/>
    </source>
</evidence>
<keyword evidence="4" id="KW-1185">Reference proteome</keyword>
<name>A0A0G4H459_VITBC</name>
<evidence type="ECO:0000313" key="3">
    <source>
        <dbReference type="EMBL" id="CEM38535.1"/>
    </source>
</evidence>
<organism evidence="3 4">
    <name type="scientific">Vitrella brassicaformis (strain CCMP3155)</name>
    <dbReference type="NCBI Taxonomy" id="1169540"/>
    <lineage>
        <taxon>Eukaryota</taxon>
        <taxon>Sar</taxon>
        <taxon>Alveolata</taxon>
        <taxon>Colpodellida</taxon>
        <taxon>Vitrellaceae</taxon>
        <taxon>Vitrella</taxon>
    </lineage>
</organism>
<dbReference type="EMBL" id="CDMY01000989">
    <property type="protein sequence ID" value="CEM38535.1"/>
    <property type="molecule type" value="Genomic_DNA"/>
</dbReference>
<dbReference type="VEuPathDB" id="CryptoDB:Vbra_10546"/>
<sequence length="556" mass="61711">MMMTPCFGIIMVVGLAAIVAAQRNSDRQMSVGEGSYGPDCEEGKDCSADVNGPWGGASFLGTQEIQARNNTKKHGVMLSAGELSMLQQKIQTGKAMLHSAMKLKAEANRLAGSAIEAIDNVVAHPITSTGAAYSGTYATAVRASQPEKDECEEDKDCGENKYCFEPIQRAEGDSSYKRRCKRAGDEDDRCYAGFFKDPKKCKFGLYCAEYVFDKDRCTKIKGFIRLEGPRVKAVDSSHPAYNSECWRAYGGRTLEKLCPEGMMCAITRDRGFNDMKLKRAGIFWALEGNCVPFAERAEHCEHVKCTDLLNSNYQVDDYTCTNWDAGESPFHHCKSNKPYTESVCPAPTTRLTPKNQAGKSQGQCQVKVEFGSRYYVECAAGLVCVINQEQDSRFADYSIGQCFDPADVASQCRKREDYDPKKEGQPAAVAEYRTFQTKKCEYLWVHQSGRHLKKPFTFCAGKEISKTRQAYRPSSCDSFDKKAFKFAPDDLKDRYCTGADDDENKPCGPKRSGCKCNSYGTDCSSSHGRSRYDGGDSGDESGPWGDPNDPSNIYWD</sequence>
<reference evidence="3 4" key="1">
    <citation type="submission" date="2014-11" db="EMBL/GenBank/DDBJ databases">
        <authorList>
            <person name="Zhu J."/>
            <person name="Qi W."/>
            <person name="Song R."/>
        </authorList>
    </citation>
    <scope>NUCLEOTIDE SEQUENCE [LARGE SCALE GENOMIC DNA]</scope>
</reference>
<proteinExistence type="predicted"/>
<dbReference type="AlphaFoldDB" id="A0A0G4H459"/>
<protein>
    <recommendedName>
        <fullName evidence="5">Chitin-binding type-2 domain-containing protein</fullName>
    </recommendedName>
</protein>
<feature type="chain" id="PRO_5005191085" description="Chitin-binding type-2 domain-containing protein" evidence="2">
    <location>
        <begin position="22"/>
        <end position="556"/>
    </location>
</feature>
<evidence type="ECO:0008006" key="5">
    <source>
        <dbReference type="Google" id="ProtNLM"/>
    </source>
</evidence>
<accession>A0A0G4H459</accession>
<keyword evidence="2" id="KW-0732">Signal</keyword>
<dbReference type="PhylomeDB" id="A0A0G4H459"/>
<evidence type="ECO:0000256" key="1">
    <source>
        <dbReference type="SAM" id="MobiDB-lite"/>
    </source>
</evidence>
<gene>
    <name evidence="3" type="ORF">Vbra_10546</name>
</gene>
<dbReference type="InParanoid" id="A0A0G4H459"/>
<feature type="region of interest" description="Disordered" evidence="1">
    <location>
        <begin position="501"/>
        <end position="556"/>
    </location>
</feature>
<dbReference type="Proteomes" id="UP000041254">
    <property type="component" value="Unassembled WGS sequence"/>
</dbReference>
<feature type="signal peptide" evidence="2">
    <location>
        <begin position="1"/>
        <end position="21"/>
    </location>
</feature>
<evidence type="ECO:0000256" key="2">
    <source>
        <dbReference type="SAM" id="SignalP"/>
    </source>
</evidence>